<dbReference type="OrthoDB" id="668586at2"/>
<proteinExistence type="predicted"/>
<gene>
    <name evidence="1" type="ORF">A3860_03205</name>
</gene>
<evidence type="ECO:0000313" key="2">
    <source>
        <dbReference type="Proteomes" id="UP000192796"/>
    </source>
</evidence>
<reference evidence="1 2" key="1">
    <citation type="submission" date="2016-03" db="EMBL/GenBank/DDBJ databases">
        <title>Niastella vici sp. nov., isolated from farmland soil.</title>
        <authorList>
            <person name="Chen L."/>
            <person name="Wang D."/>
            <person name="Yang S."/>
            <person name="Wang G."/>
        </authorList>
    </citation>
    <scope>NUCLEOTIDE SEQUENCE [LARGE SCALE GENOMIC DNA]</scope>
    <source>
        <strain evidence="1 2">DJ57</strain>
    </source>
</reference>
<dbReference type="RefSeq" id="WP_081145072.1">
    <property type="nucleotide sequence ID" value="NZ_LVYD01000001.1"/>
</dbReference>
<comment type="caution">
    <text evidence="1">The sequence shown here is derived from an EMBL/GenBank/DDBJ whole genome shotgun (WGS) entry which is preliminary data.</text>
</comment>
<name>A0A1V9GA15_9BACT</name>
<evidence type="ECO:0000313" key="1">
    <source>
        <dbReference type="EMBL" id="OQP67374.1"/>
    </source>
</evidence>
<dbReference type="EMBL" id="LVYD01000001">
    <property type="protein sequence ID" value="OQP67374.1"/>
    <property type="molecule type" value="Genomic_DNA"/>
</dbReference>
<protein>
    <submittedName>
        <fullName evidence="1">Uncharacterized protein</fullName>
    </submittedName>
</protein>
<sequence>MYTHIWLKYLPIIRILMKKSATGDQVLKLNRPDFEKAGVARKAGYKFTIEFTNGKVANVISTSQLALDLAAVMLEDATMKNLFLTNNYQISLNTKFEVSIKNCTPQPEALALEETTA</sequence>
<dbReference type="STRING" id="1703345.A3860_03205"/>
<dbReference type="Proteomes" id="UP000192796">
    <property type="component" value="Unassembled WGS sequence"/>
</dbReference>
<keyword evidence="2" id="KW-1185">Reference proteome</keyword>
<organism evidence="1 2">
    <name type="scientific">Niastella vici</name>
    <dbReference type="NCBI Taxonomy" id="1703345"/>
    <lineage>
        <taxon>Bacteria</taxon>
        <taxon>Pseudomonadati</taxon>
        <taxon>Bacteroidota</taxon>
        <taxon>Chitinophagia</taxon>
        <taxon>Chitinophagales</taxon>
        <taxon>Chitinophagaceae</taxon>
        <taxon>Niastella</taxon>
    </lineage>
</organism>
<dbReference type="AlphaFoldDB" id="A0A1V9GA15"/>
<accession>A0A1V9GA15</accession>